<dbReference type="PANTHER" id="PTHR43687">
    <property type="entry name" value="ADENYLYLSULFATE REDUCTASE, BETA SUBUNIT"/>
    <property type="match status" value="1"/>
</dbReference>
<dbReference type="InterPro" id="IPR012349">
    <property type="entry name" value="Split_barrel_FMN-bd"/>
</dbReference>
<organism evidence="6 7">
    <name type="scientific">Candidatus Methanomassiliicoccus intestinalis</name>
    <dbReference type="NCBI Taxonomy" id="1406512"/>
    <lineage>
        <taxon>Archaea</taxon>
        <taxon>Methanobacteriati</taxon>
        <taxon>Thermoplasmatota</taxon>
        <taxon>Thermoplasmata</taxon>
        <taxon>Methanomassiliicoccales</taxon>
        <taxon>Methanomassiliicoccaceae</taxon>
        <taxon>Methanomassiliicoccus</taxon>
    </lineage>
</organism>
<evidence type="ECO:0000313" key="7">
    <source>
        <dbReference type="Proteomes" id="UP000752814"/>
    </source>
</evidence>
<dbReference type="PANTHER" id="PTHR43687:SF1">
    <property type="entry name" value="FERREDOXIN III"/>
    <property type="match status" value="1"/>
</dbReference>
<dbReference type="RefSeq" id="WP_400256425.1">
    <property type="nucleotide sequence ID" value="NZ_CAYAYE010000024.1"/>
</dbReference>
<dbReference type="GO" id="GO:0051539">
    <property type="term" value="F:4 iron, 4 sulfur cluster binding"/>
    <property type="evidence" value="ECO:0007669"/>
    <property type="project" value="UniProtKB-KW"/>
</dbReference>
<evidence type="ECO:0000256" key="1">
    <source>
        <dbReference type="ARBA" id="ARBA00022485"/>
    </source>
</evidence>
<comment type="caution">
    <text evidence="6">The sequence shown here is derived from an EMBL/GenBank/DDBJ whole genome shotgun (WGS) entry which is preliminary data.</text>
</comment>
<dbReference type="PROSITE" id="PS00198">
    <property type="entry name" value="4FE4S_FER_1"/>
    <property type="match status" value="1"/>
</dbReference>
<sequence length="207" mass="23432">MKRYEEYLHMLVNEIHSTIFATVDNNGNPVTCAIDIMLAGEEGLYFLTARGKAFYDRLVSHPIISLTGIKGKNTLSSKSITICGKVKEIGNGLIPEIFAKNQYMAEIYPDEKSRTSLTVFQIYEGEGEFFDLSVKPIFREKFSFGNAIIRETGYFVTEKCDGCSLCYDVCPQKCIDISYTPVKIKEENCLHCGRCVEACDRQAIERR</sequence>
<evidence type="ECO:0000313" key="6">
    <source>
        <dbReference type="EMBL" id="TQS83482.1"/>
    </source>
</evidence>
<feature type="domain" description="4Fe-4S ferredoxin-type" evidence="5">
    <location>
        <begin position="151"/>
        <end position="178"/>
    </location>
</feature>
<keyword evidence="2" id="KW-0479">Metal-binding</keyword>
<keyword evidence="3" id="KW-0408">Iron</keyword>
<dbReference type="InterPro" id="IPR017900">
    <property type="entry name" value="4Fe4S_Fe_S_CS"/>
</dbReference>
<protein>
    <submittedName>
        <fullName evidence="6">(4Fe-4S)-binding protein</fullName>
    </submittedName>
</protein>
<evidence type="ECO:0000259" key="5">
    <source>
        <dbReference type="PROSITE" id="PS51379"/>
    </source>
</evidence>
<keyword evidence="4" id="KW-0411">Iron-sulfur</keyword>
<dbReference type="Proteomes" id="UP000752814">
    <property type="component" value="Unassembled WGS sequence"/>
</dbReference>
<dbReference type="Gene3D" id="2.30.110.10">
    <property type="entry name" value="Electron Transport, Fmn-binding Protein, Chain A"/>
    <property type="match status" value="1"/>
</dbReference>
<proteinExistence type="predicted"/>
<dbReference type="GO" id="GO:0046872">
    <property type="term" value="F:metal ion binding"/>
    <property type="evidence" value="ECO:0007669"/>
    <property type="project" value="UniProtKB-KW"/>
</dbReference>
<dbReference type="InterPro" id="IPR050572">
    <property type="entry name" value="Fe-S_Ferredoxin"/>
</dbReference>
<dbReference type="SUPFAM" id="SSF54862">
    <property type="entry name" value="4Fe-4S ferredoxins"/>
    <property type="match status" value="1"/>
</dbReference>
<evidence type="ECO:0000256" key="4">
    <source>
        <dbReference type="ARBA" id="ARBA00023014"/>
    </source>
</evidence>
<dbReference type="InterPro" id="IPR017896">
    <property type="entry name" value="4Fe4S_Fe-S-bd"/>
</dbReference>
<dbReference type="Gene3D" id="3.30.70.20">
    <property type="match status" value="1"/>
</dbReference>
<evidence type="ECO:0000256" key="2">
    <source>
        <dbReference type="ARBA" id="ARBA00022723"/>
    </source>
</evidence>
<gene>
    <name evidence="6" type="ORF">A3207_07765</name>
</gene>
<reference evidence="6" key="1">
    <citation type="submission" date="2016-03" db="EMBL/GenBank/DDBJ databases">
        <authorList>
            <person name="Borrel G."/>
            <person name="Mccann A."/>
            <person name="O'Toole P.W."/>
        </authorList>
    </citation>
    <scope>NUCLEOTIDE SEQUENCE</scope>
    <source>
        <strain evidence="6">183</strain>
    </source>
</reference>
<dbReference type="PROSITE" id="PS51379">
    <property type="entry name" value="4FE4S_FER_2"/>
    <property type="match status" value="2"/>
</dbReference>
<dbReference type="EMBL" id="LVVT01000010">
    <property type="protein sequence ID" value="TQS83482.1"/>
    <property type="molecule type" value="Genomic_DNA"/>
</dbReference>
<name>A0A8J8TDR8_9ARCH</name>
<dbReference type="GO" id="GO:0016491">
    <property type="term" value="F:oxidoreductase activity"/>
    <property type="evidence" value="ECO:0007669"/>
    <property type="project" value="UniProtKB-ARBA"/>
</dbReference>
<dbReference type="Pfam" id="PF12838">
    <property type="entry name" value="Fer4_7"/>
    <property type="match status" value="1"/>
</dbReference>
<keyword evidence="1" id="KW-0004">4Fe-4S</keyword>
<dbReference type="AlphaFoldDB" id="A0A8J8TDR8"/>
<accession>A0A8J8TDR8</accession>
<evidence type="ECO:0000256" key="3">
    <source>
        <dbReference type="ARBA" id="ARBA00023004"/>
    </source>
</evidence>
<dbReference type="SUPFAM" id="SSF50475">
    <property type="entry name" value="FMN-binding split barrel"/>
    <property type="match status" value="1"/>
</dbReference>
<feature type="domain" description="4Fe-4S ferredoxin-type" evidence="5">
    <location>
        <begin position="180"/>
        <end position="207"/>
    </location>
</feature>